<dbReference type="InterPro" id="IPR049808">
    <property type="entry name" value="CONSTANS-like_Bbox1"/>
</dbReference>
<organism evidence="7">
    <name type="scientific">Salvia splendens</name>
    <name type="common">Scarlet sage</name>
    <dbReference type="NCBI Taxonomy" id="180675"/>
    <lineage>
        <taxon>Eukaryota</taxon>
        <taxon>Viridiplantae</taxon>
        <taxon>Streptophyta</taxon>
        <taxon>Embryophyta</taxon>
        <taxon>Tracheophyta</taxon>
        <taxon>Spermatophyta</taxon>
        <taxon>Magnoliopsida</taxon>
        <taxon>eudicotyledons</taxon>
        <taxon>Gunneridae</taxon>
        <taxon>Pentapetalae</taxon>
        <taxon>asterids</taxon>
        <taxon>lamiids</taxon>
        <taxon>Lamiales</taxon>
        <taxon>Lamiaceae</taxon>
        <taxon>Nepetoideae</taxon>
        <taxon>Mentheae</taxon>
        <taxon>Salviinae</taxon>
        <taxon>Salvia</taxon>
        <taxon>Salvia subgen. Calosphace</taxon>
        <taxon>core Calosphace</taxon>
    </lineage>
</organism>
<keyword evidence="3" id="KW-0862">Zinc</keyword>
<keyword evidence="2 4" id="KW-0863">Zinc-finger</keyword>
<evidence type="ECO:0000256" key="3">
    <source>
        <dbReference type="ARBA" id="ARBA00022833"/>
    </source>
</evidence>
<dbReference type="InterPro" id="IPR000315">
    <property type="entry name" value="Znf_B-box"/>
</dbReference>
<evidence type="ECO:0000313" key="8">
    <source>
        <dbReference type="Proteomes" id="UP000298416"/>
    </source>
</evidence>
<evidence type="ECO:0000256" key="1">
    <source>
        <dbReference type="ARBA" id="ARBA00022723"/>
    </source>
</evidence>
<dbReference type="PANTHER" id="PTHR31717">
    <property type="entry name" value="ZINC FINGER PROTEIN CONSTANS-LIKE 10"/>
    <property type="match status" value="1"/>
</dbReference>
<keyword evidence="1" id="KW-0479">Metal-binding</keyword>
<protein>
    <recommendedName>
        <fullName evidence="6">B box-type domain-containing protein</fullName>
    </recommendedName>
</protein>
<evidence type="ECO:0000313" key="7">
    <source>
        <dbReference type="EMBL" id="KAG6416940.1"/>
    </source>
</evidence>
<comment type="caution">
    <text evidence="7">The sequence shown here is derived from an EMBL/GenBank/DDBJ whole genome shotgun (WGS) entry which is preliminary data.</text>
</comment>
<evidence type="ECO:0000256" key="5">
    <source>
        <dbReference type="SAM" id="MobiDB-lite"/>
    </source>
</evidence>
<evidence type="ECO:0000256" key="2">
    <source>
        <dbReference type="ARBA" id="ARBA00022771"/>
    </source>
</evidence>
<reference evidence="7" key="2">
    <citation type="submission" date="2020-08" db="EMBL/GenBank/DDBJ databases">
        <title>Plant Genome Project.</title>
        <authorList>
            <person name="Zhang R.-G."/>
        </authorList>
    </citation>
    <scope>NUCLEOTIDE SEQUENCE</scope>
    <source>
        <strain evidence="7">Huo1</strain>
        <tissue evidence="7">Leaf</tissue>
    </source>
</reference>
<reference evidence="7" key="1">
    <citation type="submission" date="2018-01" db="EMBL/GenBank/DDBJ databases">
        <authorList>
            <person name="Mao J.F."/>
        </authorList>
    </citation>
    <scope>NUCLEOTIDE SEQUENCE</scope>
    <source>
        <strain evidence="7">Huo1</strain>
        <tissue evidence="7">Leaf</tissue>
    </source>
</reference>
<dbReference type="EMBL" id="PNBA02000008">
    <property type="protein sequence ID" value="KAG6416940.1"/>
    <property type="molecule type" value="Genomic_DNA"/>
</dbReference>
<evidence type="ECO:0000259" key="6">
    <source>
        <dbReference type="PROSITE" id="PS50119"/>
    </source>
</evidence>
<feature type="region of interest" description="Disordered" evidence="5">
    <location>
        <begin position="102"/>
        <end position="148"/>
    </location>
</feature>
<dbReference type="PANTHER" id="PTHR31717:SF60">
    <property type="entry name" value="B-BOX TYPE ZINC FINGER FAMILY PROTEIN"/>
    <property type="match status" value="1"/>
</dbReference>
<name>A0A8X8XM45_SALSN</name>
<dbReference type="Proteomes" id="UP000298416">
    <property type="component" value="Unassembled WGS sequence"/>
</dbReference>
<keyword evidence="8" id="KW-1185">Reference proteome</keyword>
<proteinExistence type="predicted"/>
<dbReference type="PROSITE" id="PS50119">
    <property type="entry name" value="ZF_BBOX"/>
    <property type="match status" value="1"/>
</dbReference>
<dbReference type="SMART" id="SM00336">
    <property type="entry name" value="BBOX"/>
    <property type="match status" value="1"/>
</dbReference>
<gene>
    <name evidence="7" type="ORF">SASPL_124381</name>
</gene>
<feature type="domain" description="B box-type" evidence="6">
    <location>
        <begin position="21"/>
        <end position="67"/>
    </location>
</feature>
<dbReference type="CDD" id="cd19821">
    <property type="entry name" value="Bbox1_BBX-like"/>
    <property type="match status" value="1"/>
</dbReference>
<dbReference type="AlphaFoldDB" id="A0A8X8XM45"/>
<evidence type="ECO:0000256" key="4">
    <source>
        <dbReference type="PROSITE-ProRule" id="PRU00024"/>
    </source>
</evidence>
<accession>A0A8X8XM45</accession>
<dbReference type="GO" id="GO:0008270">
    <property type="term" value="F:zinc ion binding"/>
    <property type="evidence" value="ECO:0007669"/>
    <property type="project" value="UniProtKB-KW"/>
</dbReference>
<dbReference type="Pfam" id="PF00643">
    <property type="entry name" value="zf-B_box"/>
    <property type="match status" value="1"/>
</dbReference>
<sequence length="217" mass="24110">MKKVDFGAVDCKLKLKRGIKKMKKTCELCKQAARIHCESDQAILCWDCDAKVHSANFLVARHSRNLLCRVCQSPTSWSSPGSKLSPTYSSCRKCADNFDGEHEEEEKSAAEEEEMAENHVAPWSPPPESSLSGGEAAHGREAASVVKKRSRLDHDRLDHDRTAIIWWIQEDLNICTDSVTRGIATTRSKFRRSEGAAAAPEERDVDLNLTLGLSAVD</sequence>